<proteinExistence type="predicted"/>
<keyword evidence="1" id="KW-0732">Signal</keyword>
<reference evidence="3" key="1">
    <citation type="journal article" date="2013" name="Genome Announc.">
        <title>Genome sequence of the basidiomycetous yeast Pseudozyma antarctica T-34, a producer of the glycolipid biosurfactants mannosylerythritol lipids.</title>
        <authorList>
            <person name="Morita T."/>
            <person name="Koike H."/>
            <person name="Koyama Y."/>
            <person name="Hagiwara H."/>
            <person name="Ito E."/>
            <person name="Fukuoka T."/>
            <person name="Imura T."/>
            <person name="Machida M."/>
            <person name="Kitamoto D."/>
        </authorList>
    </citation>
    <scope>NUCLEOTIDE SEQUENCE [LARGE SCALE GENOMIC DNA]</scope>
    <source>
        <strain evidence="3">T-34</strain>
    </source>
</reference>
<name>M9LXB3_PSEA3</name>
<organism evidence="2 3">
    <name type="scientific">Pseudozyma antarctica (strain T-34)</name>
    <name type="common">Yeast</name>
    <name type="synonym">Candida antarctica</name>
    <dbReference type="NCBI Taxonomy" id="1151754"/>
    <lineage>
        <taxon>Eukaryota</taxon>
        <taxon>Fungi</taxon>
        <taxon>Dikarya</taxon>
        <taxon>Basidiomycota</taxon>
        <taxon>Ustilaginomycotina</taxon>
        <taxon>Ustilaginomycetes</taxon>
        <taxon>Ustilaginales</taxon>
        <taxon>Ustilaginaceae</taxon>
        <taxon>Moesziomyces</taxon>
    </lineage>
</organism>
<evidence type="ECO:0008006" key="4">
    <source>
        <dbReference type="Google" id="ProtNLM"/>
    </source>
</evidence>
<evidence type="ECO:0000256" key="1">
    <source>
        <dbReference type="SAM" id="SignalP"/>
    </source>
</evidence>
<gene>
    <name evidence="2" type="ORF">PANT_14c00087</name>
</gene>
<feature type="chain" id="PRO_5004100414" description="Mig1 protein" evidence="1">
    <location>
        <begin position="25"/>
        <end position="199"/>
    </location>
</feature>
<dbReference type="Proteomes" id="UP000011976">
    <property type="component" value="Unassembled WGS sequence"/>
</dbReference>
<dbReference type="EMBL" id="DF196780">
    <property type="protein sequence ID" value="GAC75189.1"/>
    <property type="molecule type" value="Genomic_DNA"/>
</dbReference>
<accession>M9LXB3</accession>
<dbReference type="AlphaFoldDB" id="M9LXB3"/>
<sequence length="199" mass="22403">MNSRLRSSLLFTSVLALFIDSASALSVNKRSVGDEANFDTVEACQVTDLPIRGAEYEAVCGDKSDPKHPCFTHWHGDLTSVHIAPFLEPIDNIKDGILIKDDNNYTDFAFQNASDAYMITYVGSGQVQFVYSNYDPKTGCYDVALRRGDAGRQWRIWFSDDVGSDRDLDSENYEVTSGRFCTKWGHIHVGYSDYLQWAL</sequence>
<protein>
    <recommendedName>
        <fullName evidence="4">Mig1 protein</fullName>
    </recommendedName>
</protein>
<dbReference type="OrthoDB" id="2551558at2759"/>
<evidence type="ECO:0000313" key="2">
    <source>
        <dbReference type="EMBL" id="GAC75189.1"/>
    </source>
</evidence>
<evidence type="ECO:0000313" key="3">
    <source>
        <dbReference type="Proteomes" id="UP000011976"/>
    </source>
</evidence>
<feature type="signal peptide" evidence="1">
    <location>
        <begin position="1"/>
        <end position="24"/>
    </location>
</feature>